<dbReference type="PANTHER" id="PTHR43248:SF29">
    <property type="entry name" value="TRIPEPTIDYL AMINOPEPTIDASE"/>
    <property type="match status" value="1"/>
</dbReference>
<protein>
    <submittedName>
        <fullName evidence="7">Peptidase</fullName>
    </submittedName>
</protein>
<feature type="region of interest" description="Disordered" evidence="4">
    <location>
        <begin position="49"/>
        <end position="72"/>
    </location>
</feature>
<dbReference type="Gene3D" id="3.40.50.1820">
    <property type="entry name" value="alpha/beta hydrolase"/>
    <property type="match status" value="1"/>
</dbReference>
<keyword evidence="8" id="KW-1185">Reference proteome</keyword>
<dbReference type="EMBL" id="BJFL01000031">
    <property type="protein sequence ID" value="GDY32961.1"/>
    <property type="molecule type" value="Genomic_DNA"/>
</dbReference>
<dbReference type="GO" id="GO:0016787">
    <property type="term" value="F:hydrolase activity"/>
    <property type="evidence" value="ECO:0007669"/>
    <property type="project" value="UniProtKB-KW"/>
</dbReference>
<feature type="chain" id="PRO_5020205641" evidence="5">
    <location>
        <begin position="40"/>
        <end position="536"/>
    </location>
</feature>
<feature type="compositionally biased region" description="Low complexity" evidence="4">
    <location>
        <begin position="58"/>
        <end position="67"/>
    </location>
</feature>
<dbReference type="SUPFAM" id="SSF53474">
    <property type="entry name" value="alpha/beta-Hydrolases"/>
    <property type="match status" value="1"/>
</dbReference>
<evidence type="ECO:0000313" key="7">
    <source>
        <dbReference type="EMBL" id="GDY32961.1"/>
    </source>
</evidence>
<feature type="signal peptide" evidence="5">
    <location>
        <begin position="1"/>
        <end position="39"/>
    </location>
</feature>
<dbReference type="Pfam" id="PF08386">
    <property type="entry name" value="Abhydrolase_4"/>
    <property type="match status" value="1"/>
</dbReference>
<dbReference type="AlphaFoldDB" id="A0A4D4J8H4"/>
<name>A0A4D4J8H4_9PSEU</name>
<evidence type="ECO:0000259" key="6">
    <source>
        <dbReference type="Pfam" id="PF08386"/>
    </source>
</evidence>
<proteinExistence type="inferred from homology"/>
<organism evidence="7 8">
    <name type="scientific">Gandjariella thermophila</name>
    <dbReference type="NCBI Taxonomy" id="1931992"/>
    <lineage>
        <taxon>Bacteria</taxon>
        <taxon>Bacillati</taxon>
        <taxon>Actinomycetota</taxon>
        <taxon>Actinomycetes</taxon>
        <taxon>Pseudonocardiales</taxon>
        <taxon>Pseudonocardiaceae</taxon>
        <taxon>Gandjariella</taxon>
    </lineage>
</organism>
<dbReference type="PANTHER" id="PTHR43248">
    <property type="entry name" value="2-SUCCINYL-6-HYDROXY-2,4-CYCLOHEXADIENE-1-CARBOXYLATE SYNTHASE"/>
    <property type="match status" value="1"/>
</dbReference>
<comment type="caution">
    <text evidence="7">The sequence shown here is derived from an EMBL/GenBank/DDBJ whole genome shotgun (WGS) entry which is preliminary data.</text>
</comment>
<evidence type="ECO:0000256" key="3">
    <source>
        <dbReference type="ARBA" id="ARBA00022801"/>
    </source>
</evidence>
<gene>
    <name evidence="7" type="ORF">GTS_45940</name>
</gene>
<evidence type="ECO:0000313" key="8">
    <source>
        <dbReference type="Proteomes" id="UP000298860"/>
    </source>
</evidence>
<dbReference type="Proteomes" id="UP000298860">
    <property type="component" value="Unassembled WGS sequence"/>
</dbReference>
<accession>A0A4D4J8H4</accession>
<comment type="similarity">
    <text evidence="1">Belongs to the peptidase S33 family.</text>
</comment>
<dbReference type="InterPro" id="IPR013595">
    <property type="entry name" value="Pept_S33_TAP-like_C"/>
</dbReference>
<evidence type="ECO:0000256" key="4">
    <source>
        <dbReference type="SAM" id="MobiDB-lite"/>
    </source>
</evidence>
<keyword evidence="3" id="KW-0378">Hydrolase</keyword>
<dbReference type="InterPro" id="IPR029058">
    <property type="entry name" value="AB_hydrolase_fold"/>
</dbReference>
<evidence type="ECO:0000256" key="5">
    <source>
        <dbReference type="SAM" id="SignalP"/>
    </source>
</evidence>
<evidence type="ECO:0000256" key="2">
    <source>
        <dbReference type="ARBA" id="ARBA00022729"/>
    </source>
</evidence>
<sequence>MPRRQVARESRPARRGPVRSAALPALFAAALLGTLAGCAAGPSNRPVIAVRQDGGSSGSPPISTIGPKPVPPLERPGSPGITWSDCDQPTRDQLAGLGNAAGVPYQCGRVVNVLDAPGQPGSGTARISVLKAGDGPVPLVVVNDVGGEPGTLYAARLASQLPRAMLSTFSLIGVDRRGTGASDAAECVPPDVRGRVVGYDPSSARLDDLLDAARRASQECVLDLDQRLAALDTWRAAADLERLRQELDVPRLNAVGHGEGSRVLTTYMSRYPDRIGRIVLDGSPDPALDGTGQAEARAAGAEQTFGAFVTDCVAHGCPLGGDPRQAVRGLLDGLRQRPVTAPDGTQVTAGTALTAMLLGLADRPHWSDLAGALARARIGDVGGLAALVAPLLGGPDRNPARLDPQLVTGCNDTGTRLSPDRVARTAADWRGKYPLFGGLFADRLLWCSPWPVPQQTPPTTLAVPGAPPVLVLSTASDPITPAPGTERTAQQLTTGISVAWQGGGHGALATSPCATTAAQHFLVDGRAPTDGTVCPP</sequence>
<keyword evidence="2 5" id="KW-0732">Signal</keyword>
<evidence type="ECO:0000256" key="1">
    <source>
        <dbReference type="ARBA" id="ARBA00010088"/>
    </source>
</evidence>
<dbReference type="InterPro" id="IPR051601">
    <property type="entry name" value="Serine_prot/Carboxylest_S33"/>
</dbReference>
<dbReference type="OrthoDB" id="5166357at2"/>
<reference evidence="8" key="1">
    <citation type="submission" date="2019-04" db="EMBL/GenBank/DDBJ databases">
        <title>Draft genome sequence of Pseudonocardiaceae bacterium SL3-2-4.</title>
        <authorList>
            <person name="Ningsih F."/>
            <person name="Yokota A."/>
            <person name="Sakai Y."/>
            <person name="Nanatani K."/>
            <person name="Yabe S."/>
            <person name="Oetari A."/>
            <person name="Sjamsuridzal W."/>
        </authorList>
    </citation>
    <scope>NUCLEOTIDE SEQUENCE [LARGE SCALE GENOMIC DNA]</scope>
    <source>
        <strain evidence="8">SL3-2-4</strain>
    </source>
</reference>
<feature type="domain" description="Peptidase S33 tripeptidyl aminopeptidase-like C-terminal" evidence="6">
    <location>
        <begin position="433"/>
        <end position="534"/>
    </location>
</feature>
<dbReference type="RefSeq" id="WP_137815943.1">
    <property type="nucleotide sequence ID" value="NZ_BJFL01000031.1"/>
</dbReference>